<accession>A0ABT7WFB3</accession>
<proteinExistence type="predicted"/>
<name>A0ABT7WFB3_9FLAO</name>
<sequence>MRSLLVLLILLFGLSVSGQEDVRPSSRKQDTSRLKKRAFNPEKSEDPADTLTIKDYKIISHARDTTYLDTSLTIQKEYRYNYLRRDDFELMPFSNIGQPYNRLGVNLNKVKWYPQIGARARHFNYYEIEDISYYNVATPMTELFFKTTLERGQLLDAVLTFNTSRRLNFSIAYKGFRSLGKYREDEMTSGNFRTTLNYSTENGLYRMRTHYVSQDIRGQENGGLLNKEDQFESGNPDFTDRSRVDVRFRNVTNRVNGKRFFLDHQLRLLGGRKDSISRRGSLNLGHQFSYESKYYQYIQSDNNNEYFGELIFQPVDDKAFLKTYYNELRLGLENRVLGNLVAKVSLFNYSYYFTSIIQTPDVIIPNRLTGEELVGGAEWKKDFGPFRIQADGGIGLSGDLTGSFLDASIEVPIRDKHVFTAGIHHSARKPDFNFLLYQSDYLNYNWDNSGVFENEQVQSLFGRFASDTWGTLEGQLSSVENYTYFRSVADSDAIEEGEERSFIRPFQESSRINHLRIKYEKEFKWRKWALNNTLLYQEVDQPDNVLNLPSLITRNTLYFSSDVFKKAMFIQTGITFKYFTSYYTDGYNPLMAEFYVQDREENGNFPLLDFFINARIRQARIYFKLEHFNSPFSESRFYAAPDYPYRDFVIRFGLVWNFFS</sequence>
<dbReference type="Proteomes" id="UP001174839">
    <property type="component" value="Unassembled WGS sequence"/>
</dbReference>
<feature type="region of interest" description="Disordered" evidence="1">
    <location>
        <begin position="20"/>
        <end position="46"/>
    </location>
</feature>
<feature type="signal peptide" evidence="2">
    <location>
        <begin position="1"/>
        <end position="18"/>
    </location>
</feature>
<dbReference type="InterPro" id="IPR025631">
    <property type="entry name" value="Porin_10"/>
</dbReference>
<feature type="chain" id="PRO_5045723075" evidence="2">
    <location>
        <begin position="19"/>
        <end position="660"/>
    </location>
</feature>
<dbReference type="EMBL" id="JAUDUY010000003">
    <property type="protein sequence ID" value="MDM9631604.1"/>
    <property type="molecule type" value="Genomic_DNA"/>
</dbReference>
<evidence type="ECO:0000313" key="3">
    <source>
        <dbReference type="EMBL" id="MDM9631604.1"/>
    </source>
</evidence>
<evidence type="ECO:0000313" key="4">
    <source>
        <dbReference type="Proteomes" id="UP001174839"/>
    </source>
</evidence>
<evidence type="ECO:0000256" key="2">
    <source>
        <dbReference type="SAM" id="SignalP"/>
    </source>
</evidence>
<comment type="caution">
    <text evidence="3">The sequence shown here is derived from an EMBL/GenBank/DDBJ whole genome shotgun (WGS) entry which is preliminary data.</text>
</comment>
<dbReference type="RefSeq" id="WP_289724955.1">
    <property type="nucleotide sequence ID" value="NZ_JAUDUY010000003.1"/>
</dbReference>
<evidence type="ECO:0000256" key="1">
    <source>
        <dbReference type="SAM" id="MobiDB-lite"/>
    </source>
</evidence>
<reference evidence="3" key="1">
    <citation type="submission" date="2023-06" db="EMBL/GenBank/DDBJ databases">
        <title>Robiginitalea aurantiacus sp. nov. and Algoriphagus sediminis sp. nov., isolated from coastal sediment.</title>
        <authorList>
            <person name="Zhou Z.Y."/>
            <person name="An J."/>
            <person name="Jia Y.W."/>
            <person name="Du Z.J."/>
        </authorList>
    </citation>
    <scope>NUCLEOTIDE SEQUENCE</scope>
    <source>
        <strain evidence="3">M39</strain>
    </source>
</reference>
<gene>
    <name evidence="3" type="ORF">QU605_08990</name>
</gene>
<organism evidence="3 4">
    <name type="scientific">Robiginitalea aurantiaca</name>
    <dbReference type="NCBI Taxonomy" id="3056915"/>
    <lineage>
        <taxon>Bacteria</taxon>
        <taxon>Pseudomonadati</taxon>
        <taxon>Bacteroidota</taxon>
        <taxon>Flavobacteriia</taxon>
        <taxon>Flavobacteriales</taxon>
        <taxon>Flavobacteriaceae</taxon>
        <taxon>Robiginitalea</taxon>
    </lineage>
</organism>
<dbReference type="Pfam" id="PF14121">
    <property type="entry name" value="Porin_10"/>
    <property type="match status" value="1"/>
</dbReference>
<keyword evidence="2" id="KW-0732">Signal</keyword>
<protein>
    <submittedName>
        <fullName evidence="3">Porin</fullName>
    </submittedName>
</protein>
<keyword evidence="4" id="KW-1185">Reference proteome</keyword>